<keyword evidence="1 6" id="KW-0645">Protease</keyword>
<dbReference type="GO" id="GO:0006508">
    <property type="term" value="P:proteolysis"/>
    <property type="evidence" value="ECO:0007669"/>
    <property type="project" value="UniProtKB-KW"/>
</dbReference>
<evidence type="ECO:0000256" key="5">
    <source>
        <dbReference type="ARBA" id="ARBA00023049"/>
    </source>
</evidence>
<evidence type="ECO:0000256" key="1">
    <source>
        <dbReference type="ARBA" id="ARBA00022670"/>
    </source>
</evidence>
<evidence type="ECO:0000313" key="10">
    <source>
        <dbReference type="Proteomes" id="UP000706525"/>
    </source>
</evidence>
<dbReference type="CDD" id="cd07331">
    <property type="entry name" value="M48C_Oma1_like"/>
    <property type="match status" value="1"/>
</dbReference>
<keyword evidence="2" id="KW-0479">Metal-binding</keyword>
<evidence type="ECO:0000256" key="2">
    <source>
        <dbReference type="ARBA" id="ARBA00022723"/>
    </source>
</evidence>
<evidence type="ECO:0000256" key="3">
    <source>
        <dbReference type="ARBA" id="ARBA00022801"/>
    </source>
</evidence>
<keyword evidence="5 6" id="KW-0482">Metalloprotease</keyword>
<proteinExistence type="inferred from homology"/>
<dbReference type="PANTHER" id="PTHR22726:SF1">
    <property type="entry name" value="METALLOENDOPEPTIDASE OMA1, MITOCHONDRIAL"/>
    <property type="match status" value="1"/>
</dbReference>
<name>A0ABM8X7J7_9BURK</name>
<feature type="region of interest" description="Disordered" evidence="7">
    <location>
        <begin position="1"/>
        <end position="49"/>
    </location>
</feature>
<feature type="compositionally biased region" description="Low complexity" evidence="7">
    <location>
        <begin position="30"/>
        <end position="41"/>
    </location>
</feature>
<feature type="compositionally biased region" description="Low complexity" evidence="7">
    <location>
        <begin position="7"/>
        <end position="19"/>
    </location>
</feature>
<sequence>MRAQGGPAPALSTPTAPAVPAEPPVPQMQSGPASGVAVPPAATMPGDPGVSVELRKSRIREIVPPDMIEQQAAREYEQIKQEAIVRHALAADHDPQLQRLRAIGKRLLPETLRWNPAAAKWQWEINLIHSSQINAFCMPGGKVAFYSGLIDKLKLTDDEIAMVMGHEISHALEEHARQRAAQAEITNLGANVMSQLTGFGNLGNMDIGNSARLITLKFSRLEETEADLIGLDMASRAGYDPRASITLWRKMGTMLDPGEEMLSTHPSGRSRIAVLEKHMKEALRLYARSMDMPMEMLPEHHTNMTNLGDAPVDEGDEDRMHPLKKAPAGAAPQK</sequence>
<dbReference type="GO" id="GO:0008233">
    <property type="term" value="F:peptidase activity"/>
    <property type="evidence" value="ECO:0007669"/>
    <property type="project" value="UniProtKB-KW"/>
</dbReference>
<organism evidence="9 10">
    <name type="scientific">Cupriavidus pampae</name>
    <dbReference type="NCBI Taxonomy" id="659251"/>
    <lineage>
        <taxon>Bacteria</taxon>
        <taxon>Pseudomonadati</taxon>
        <taxon>Pseudomonadota</taxon>
        <taxon>Betaproteobacteria</taxon>
        <taxon>Burkholderiales</taxon>
        <taxon>Burkholderiaceae</taxon>
        <taxon>Cupriavidus</taxon>
    </lineage>
</organism>
<comment type="cofactor">
    <cofactor evidence="6">
        <name>Zn(2+)</name>
        <dbReference type="ChEBI" id="CHEBI:29105"/>
    </cofactor>
    <text evidence="6">Binds 1 zinc ion per subunit.</text>
</comment>
<comment type="caution">
    <text evidence="9">The sequence shown here is derived from an EMBL/GenBank/DDBJ whole genome shotgun (WGS) entry which is preliminary data.</text>
</comment>
<dbReference type="Pfam" id="PF01435">
    <property type="entry name" value="Peptidase_M48"/>
    <property type="match status" value="1"/>
</dbReference>
<feature type="region of interest" description="Disordered" evidence="7">
    <location>
        <begin position="301"/>
        <end position="334"/>
    </location>
</feature>
<dbReference type="InterPro" id="IPR001915">
    <property type="entry name" value="Peptidase_M48"/>
</dbReference>
<gene>
    <name evidence="9" type="primary">bepA_3</name>
    <name evidence="9" type="ORF">LMG32289_03465</name>
</gene>
<dbReference type="InterPro" id="IPR051156">
    <property type="entry name" value="Mito/Outer_Membr_Metalloprot"/>
</dbReference>
<accession>A0ABM8X7J7</accession>
<keyword evidence="10" id="KW-1185">Reference proteome</keyword>
<evidence type="ECO:0000259" key="8">
    <source>
        <dbReference type="Pfam" id="PF01435"/>
    </source>
</evidence>
<comment type="similarity">
    <text evidence="6">Belongs to the peptidase M48 family.</text>
</comment>
<keyword evidence="3 6" id="KW-0378">Hydrolase</keyword>
<keyword evidence="4 6" id="KW-0862">Zinc</keyword>
<feature type="domain" description="Peptidase M48" evidence="8">
    <location>
        <begin position="119"/>
        <end position="277"/>
    </location>
</feature>
<dbReference type="PANTHER" id="PTHR22726">
    <property type="entry name" value="METALLOENDOPEPTIDASE OMA1"/>
    <property type="match status" value="1"/>
</dbReference>
<evidence type="ECO:0000256" key="7">
    <source>
        <dbReference type="SAM" id="MobiDB-lite"/>
    </source>
</evidence>
<dbReference type="Gene3D" id="3.30.2010.10">
    <property type="entry name" value="Metalloproteases ('zincins'), catalytic domain"/>
    <property type="match status" value="1"/>
</dbReference>
<dbReference type="EMBL" id="CAJZAG010000006">
    <property type="protein sequence ID" value="CAG9175951.1"/>
    <property type="molecule type" value="Genomic_DNA"/>
</dbReference>
<protein>
    <submittedName>
        <fullName evidence="9">Beta-barrel assembly-enhancing protease</fullName>
        <ecNumber evidence="9">3.4.-.-</ecNumber>
    </submittedName>
</protein>
<dbReference type="Proteomes" id="UP000706525">
    <property type="component" value="Unassembled WGS sequence"/>
</dbReference>
<evidence type="ECO:0000256" key="6">
    <source>
        <dbReference type="RuleBase" id="RU003983"/>
    </source>
</evidence>
<reference evidence="9 10" key="1">
    <citation type="submission" date="2021-08" db="EMBL/GenBank/DDBJ databases">
        <authorList>
            <person name="Peeters C."/>
        </authorList>
    </citation>
    <scope>NUCLEOTIDE SEQUENCE [LARGE SCALE GENOMIC DNA]</scope>
    <source>
        <strain evidence="9 10">LMG 32289</strain>
    </source>
</reference>
<evidence type="ECO:0000256" key="4">
    <source>
        <dbReference type="ARBA" id="ARBA00022833"/>
    </source>
</evidence>
<evidence type="ECO:0000313" key="9">
    <source>
        <dbReference type="EMBL" id="CAG9175951.1"/>
    </source>
</evidence>
<dbReference type="EC" id="3.4.-.-" evidence="9"/>